<feature type="transmembrane region" description="Helical" evidence="1">
    <location>
        <begin position="349"/>
        <end position="368"/>
    </location>
</feature>
<feature type="transmembrane region" description="Helical" evidence="1">
    <location>
        <begin position="291"/>
        <end position="310"/>
    </location>
</feature>
<feature type="transmembrane region" description="Helical" evidence="1">
    <location>
        <begin position="20"/>
        <end position="39"/>
    </location>
</feature>
<keyword evidence="3" id="KW-1185">Reference proteome</keyword>
<dbReference type="OrthoDB" id="2000002at2"/>
<feature type="transmembrane region" description="Helical" evidence="1">
    <location>
        <begin position="45"/>
        <end position="64"/>
    </location>
</feature>
<dbReference type="InterPro" id="IPR025291">
    <property type="entry name" value="DUF4153"/>
</dbReference>
<evidence type="ECO:0000313" key="3">
    <source>
        <dbReference type="Proteomes" id="UP000179284"/>
    </source>
</evidence>
<feature type="transmembrane region" description="Helical" evidence="1">
    <location>
        <begin position="224"/>
        <end position="247"/>
    </location>
</feature>
<protein>
    <recommendedName>
        <fullName evidence="4">DUF4153 domain-containing protein</fullName>
    </recommendedName>
</protein>
<sequence length="573" mass="65460">MSGLKKLKQIYFDIIKEHKFSFVTVLLAFVIATVLYGYEHSNYDSYSTFLSTFLIFSAFGIVLCETIHKYKKAYDPEYGNKKKKYIILYTTILVVSIGISLVNTLCNNIIENEVIREISEDYCLFYIISAVLLSIYFFYKKSGEKFETYIAKAFCSMVKAQVVYMILAIGFLILIGIVDSLLFDSYEIYLIERVELMLVGLVEFPCLLAGFSKTSEELDKFCKALFSYVFMALLGIAYVIIYAYIIKIVVTWTFPSNEVFSILTGLFVCSVPAWFLALGSNKESMEKTVNIMHYAFIPFIVLQIMCLSMRVSEYGFTSSRYFGMALIVFEIAYIIFHAISSIKNWDKNYYILYMGMIAAFIVFIMPFVNVNSVVFMSQKARIEQYFKLGDAAELEDIEEAKSAFRMLERNGGLAAKRYIEKNLTDEQVEELSGEERSVPTDDFSVSAFSNYTSYDVSAYDTLYFVDEDLGDRYYTELDLSKVPIYAYDFGNDADEEIIGYADLSDIVNEISKLQQNADKNDSMEYQNQLGNVIDAYVPLSDGGVLKITNLVVRGDHLAENPIESISIEGYVFK</sequence>
<dbReference type="Pfam" id="PF13687">
    <property type="entry name" value="DUF4153"/>
    <property type="match status" value="1"/>
</dbReference>
<evidence type="ECO:0000313" key="2">
    <source>
        <dbReference type="EMBL" id="AOZ96537.1"/>
    </source>
</evidence>
<feature type="transmembrane region" description="Helical" evidence="1">
    <location>
        <begin position="322"/>
        <end position="342"/>
    </location>
</feature>
<dbReference type="Proteomes" id="UP000179284">
    <property type="component" value="Chromosome I"/>
</dbReference>
<name>A0A1D9P1Q1_9FIRM</name>
<evidence type="ECO:0000256" key="1">
    <source>
        <dbReference type="SAM" id="Phobius"/>
    </source>
</evidence>
<feature type="transmembrane region" description="Helical" evidence="1">
    <location>
        <begin position="122"/>
        <end position="139"/>
    </location>
</feature>
<organism evidence="2 3">
    <name type="scientific">Butyrivibrio hungatei</name>
    <dbReference type="NCBI Taxonomy" id="185008"/>
    <lineage>
        <taxon>Bacteria</taxon>
        <taxon>Bacillati</taxon>
        <taxon>Bacillota</taxon>
        <taxon>Clostridia</taxon>
        <taxon>Lachnospirales</taxon>
        <taxon>Lachnospiraceae</taxon>
        <taxon>Butyrivibrio</taxon>
    </lineage>
</organism>
<accession>A0A1D9P1Q1</accession>
<feature type="transmembrane region" description="Helical" evidence="1">
    <location>
        <begin position="85"/>
        <end position="110"/>
    </location>
</feature>
<dbReference type="EMBL" id="CP017831">
    <property type="protein sequence ID" value="AOZ96537.1"/>
    <property type="molecule type" value="Genomic_DNA"/>
</dbReference>
<feature type="transmembrane region" description="Helical" evidence="1">
    <location>
        <begin position="160"/>
        <end position="182"/>
    </location>
</feature>
<keyword evidence="1" id="KW-0472">Membrane</keyword>
<dbReference type="RefSeq" id="WP_071176219.1">
    <property type="nucleotide sequence ID" value="NZ_CP017831.1"/>
</dbReference>
<evidence type="ECO:0008006" key="4">
    <source>
        <dbReference type="Google" id="ProtNLM"/>
    </source>
</evidence>
<dbReference type="AlphaFoldDB" id="A0A1D9P1Q1"/>
<feature type="transmembrane region" description="Helical" evidence="1">
    <location>
        <begin position="259"/>
        <end position="279"/>
    </location>
</feature>
<proteinExistence type="predicted"/>
<reference evidence="3" key="1">
    <citation type="submission" date="2016-10" db="EMBL/GenBank/DDBJ databases">
        <title>The complete genome sequence of the rumen bacterium Butyrivibrio hungatei MB2003.</title>
        <authorList>
            <person name="Palevich N."/>
            <person name="Kelly W.J."/>
            <person name="Leahy S.C."/>
            <person name="Altermann E."/>
            <person name="Rakonjac J."/>
            <person name="Attwood G.T."/>
        </authorList>
    </citation>
    <scope>NUCLEOTIDE SEQUENCE [LARGE SCALE GENOMIC DNA]</scope>
    <source>
        <strain evidence="3">MB2003</strain>
    </source>
</reference>
<keyword evidence="1" id="KW-1133">Transmembrane helix</keyword>
<gene>
    <name evidence="2" type="ORF">bhn_I1504</name>
</gene>
<dbReference type="KEGG" id="bhu:bhn_I1504"/>
<keyword evidence="1" id="KW-0812">Transmembrane</keyword>